<feature type="domain" description="Radical SAM core" evidence="5">
    <location>
        <begin position="105"/>
        <end position="319"/>
    </location>
</feature>
<dbReference type="RefSeq" id="WP_066662541.1">
    <property type="nucleotide sequence ID" value="NZ_CP011402.1"/>
</dbReference>
<keyword evidence="4" id="KW-0411">Iron-sulfur</keyword>
<dbReference type="SUPFAM" id="SSF102114">
    <property type="entry name" value="Radical SAM enzymes"/>
    <property type="match status" value="1"/>
</dbReference>
<dbReference type="GO" id="GO:0003824">
    <property type="term" value="F:catalytic activity"/>
    <property type="evidence" value="ECO:0007669"/>
    <property type="project" value="InterPro"/>
</dbReference>
<dbReference type="SFLD" id="SFLDG01067">
    <property type="entry name" value="SPASM/twitch_domain_containing"/>
    <property type="match status" value="1"/>
</dbReference>
<dbReference type="Proteomes" id="UP000182975">
    <property type="component" value="Unassembled WGS sequence"/>
</dbReference>
<dbReference type="InterPro" id="IPR007197">
    <property type="entry name" value="rSAM"/>
</dbReference>
<dbReference type="PANTHER" id="PTHR43524">
    <property type="entry name" value="RADICAL SAM SUPERFAMILY PROTEIN"/>
    <property type="match status" value="1"/>
</dbReference>
<sequence length="453" mass="51915">MSIADSAKRFGFNRVYDYLDKDPRANLPKIMELVDKITPGDMMKTQRAAFRRVLADPDNNWNKMIMSLWDDIDPFILKKAFQNFIINGSITGWEQQQKMRKEHGCNIPWAILLDPTSACNLHCTGCWAAEYGNRLNLSFDEIDSIIEQGKELGVYIYIYTGGEPLMRKKDLIALCNKHNDCAFLCFTNGTLIDQAFCEEVLRVGNFIPIVSVEGFEDATDFRRGEGVYKKVSDAMDIMRKNRLGFGISCCYTAKNVDVIGSEEYFDWMIEKGAKFCWFFSYMPVGAGADKSLITQPEQREHMYEVVRGFRTTKPLFTLDFFNDGEYVGGCIAGGRRYLHINANGDMDPCVFMHYSDTNIRDYSLLEGLKRPLFMAYHNNQPFNENMLRPCPVLDNPGRLTQIVEETDAHSTEILQPEDVHVYSDRCIEVAAEWAPRADRLWASKEHNPALLVK</sequence>
<keyword evidence="3" id="KW-0408">Iron</keyword>
<evidence type="ECO:0000313" key="6">
    <source>
        <dbReference type="EMBL" id="SEO87935.1"/>
    </source>
</evidence>
<accession>A0A172RYD0</accession>
<dbReference type="InterPro" id="IPR058240">
    <property type="entry name" value="rSAM_sf"/>
</dbReference>
<dbReference type="PANTHER" id="PTHR43524:SF1">
    <property type="entry name" value="RADICAL SAM SUPERFAMILY PROTEIN"/>
    <property type="match status" value="1"/>
</dbReference>
<evidence type="ECO:0000256" key="3">
    <source>
        <dbReference type="ARBA" id="ARBA00023004"/>
    </source>
</evidence>
<organism evidence="6 7">
    <name type="scientific">Denitrobacterium detoxificans</name>
    <dbReference type="NCBI Taxonomy" id="79604"/>
    <lineage>
        <taxon>Bacteria</taxon>
        <taxon>Bacillati</taxon>
        <taxon>Actinomycetota</taxon>
        <taxon>Coriobacteriia</taxon>
        <taxon>Eggerthellales</taxon>
        <taxon>Eggerthellaceae</taxon>
        <taxon>Denitrobacterium</taxon>
    </lineage>
</organism>
<protein>
    <submittedName>
        <fullName evidence="6">Radical SAM superfamily enzyme, MoaA/NifB/PqqE/SkfB family</fullName>
    </submittedName>
</protein>
<keyword evidence="2" id="KW-0479">Metal-binding</keyword>
<dbReference type="OrthoDB" id="9782387at2"/>
<keyword evidence="7" id="KW-1185">Reference proteome</keyword>
<dbReference type="PATRIC" id="fig|79604.3.peg.1174"/>
<keyword evidence="1" id="KW-0949">S-adenosyl-L-methionine</keyword>
<dbReference type="SFLD" id="SFLDS00029">
    <property type="entry name" value="Radical_SAM"/>
    <property type="match status" value="1"/>
</dbReference>
<dbReference type="GO" id="GO:0046872">
    <property type="term" value="F:metal ion binding"/>
    <property type="evidence" value="ECO:0007669"/>
    <property type="project" value="UniProtKB-KW"/>
</dbReference>
<dbReference type="GO" id="GO:0051536">
    <property type="term" value="F:iron-sulfur cluster binding"/>
    <property type="evidence" value="ECO:0007669"/>
    <property type="project" value="UniProtKB-KW"/>
</dbReference>
<dbReference type="EMBL" id="FOEC01000009">
    <property type="protein sequence ID" value="SEO87935.1"/>
    <property type="molecule type" value="Genomic_DNA"/>
</dbReference>
<evidence type="ECO:0000256" key="4">
    <source>
        <dbReference type="ARBA" id="ARBA00023014"/>
    </source>
</evidence>
<reference evidence="7" key="1">
    <citation type="submission" date="2016-10" db="EMBL/GenBank/DDBJ databases">
        <authorList>
            <person name="Varghese N."/>
        </authorList>
    </citation>
    <scope>NUCLEOTIDE SEQUENCE [LARGE SCALE GENOMIC DNA]</scope>
    <source>
        <strain evidence="7">DSM 21843</strain>
    </source>
</reference>
<dbReference type="PROSITE" id="PS51918">
    <property type="entry name" value="RADICAL_SAM"/>
    <property type="match status" value="1"/>
</dbReference>
<dbReference type="CDD" id="cd21128">
    <property type="entry name" value="SPASM_rSAM"/>
    <property type="match status" value="1"/>
</dbReference>
<dbReference type="KEGG" id="ddt:AAY81_05820"/>
<dbReference type="AlphaFoldDB" id="A0A172RYD0"/>
<dbReference type="STRING" id="79604.AAY81_05820"/>
<dbReference type="InterPro" id="IPR013785">
    <property type="entry name" value="Aldolase_TIM"/>
</dbReference>
<dbReference type="Gene3D" id="3.20.20.70">
    <property type="entry name" value="Aldolase class I"/>
    <property type="match status" value="1"/>
</dbReference>
<evidence type="ECO:0000313" key="7">
    <source>
        <dbReference type="Proteomes" id="UP000182975"/>
    </source>
</evidence>
<dbReference type="Pfam" id="PF04055">
    <property type="entry name" value="Radical_SAM"/>
    <property type="match status" value="1"/>
</dbReference>
<gene>
    <name evidence="6" type="ORF">SAMN02910314_01480</name>
</gene>
<evidence type="ECO:0000259" key="5">
    <source>
        <dbReference type="PROSITE" id="PS51918"/>
    </source>
</evidence>
<dbReference type="CDD" id="cd01335">
    <property type="entry name" value="Radical_SAM"/>
    <property type="match status" value="1"/>
</dbReference>
<proteinExistence type="predicted"/>
<evidence type="ECO:0000256" key="1">
    <source>
        <dbReference type="ARBA" id="ARBA00022691"/>
    </source>
</evidence>
<name>A0A172RYD0_9ACTN</name>
<evidence type="ECO:0000256" key="2">
    <source>
        <dbReference type="ARBA" id="ARBA00022723"/>
    </source>
</evidence>